<accession>A0A4D7C6Y5</accession>
<dbReference type="KEGG" id="hgn:E6W36_08875"/>
<dbReference type="AlphaFoldDB" id="A0A4D7C6Y5"/>
<dbReference type="Proteomes" id="UP000298714">
    <property type="component" value="Chromosome"/>
</dbReference>
<organism evidence="1 2">
    <name type="scientific">Hankyongella ginsenosidimutans</name>
    <dbReference type="NCBI Taxonomy" id="1763828"/>
    <lineage>
        <taxon>Bacteria</taxon>
        <taxon>Pseudomonadati</taxon>
        <taxon>Pseudomonadota</taxon>
        <taxon>Alphaproteobacteria</taxon>
        <taxon>Sphingomonadales</taxon>
        <taxon>Sphingomonadaceae</taxon>
        <taxon>Hankyongella</taxon>
    </lineage>
</organism>
<reference evidence="2" key="1">
    <citation type="submission" date="2019-04" db="EMBL/GenBank/DDBJ databases">
        <title>Complete genome sequence of Sphingomonas sp. W1-2-3.</title>
        <authorList>
            <person name="Im W.T."/>
        </authorList>
    </citation>
    <scope>NUCLEOTIDE SEQUENCE [LARGE SCALE GENOMIC DNA]</scope>
    <source>
        <strain evidence="2">W1-2-3</strain>
    </source>
</reference>
<dbReference type="EMBL" id="CP039704">
    <property type="protein sequence ID" value="QCI79615.1"/>
    <property type="molecule type" value="Genomic_DNA"/>
</dbReference>
<proteinExistence type="predicted"/>
<keyword evidence="2" id="KW-1185">Reference proteome</keyword>
<protein>
    <submittedName>
        <fullName evidence="1">Uncharacterized protein</fullName>
    </submittedName>
</protein>
<sequence>MTFKAPGRDTPRLVIWPETAIPNLIEEETTTRYLIARHLGDDGLVLTGGVKVERDENGYAISARNSLLLSIPMRR</sequence>
<dbReference type="RefSeq" id="WP_222872423.1">
    <property type="nucleotide sequence ID" value="NZ_CP039704.1"/>
</dbReference>
<evidence type="ECO:0000313" key="2">
    <source>
        <dbReference type="Proteomes" id="UP000298714"/>
    </source>
</evidence>
<gene>
    <name evidence="1" type="ORF">E6W36_08875</name>
</gene>
<evidence type="ECO:0000313" key="1">
    <source>
        <dbReference type="EMBL" id="QCI79615.1"/>
    </source>
</evidence>
<name>A0A4D7C6Y5_9SPHN</name>